<dbReference type="PANTHER" id="PTHR30425:SF1">
    <property type="entry name" value="PHOSPHATE TRANSPORT SYSTEM PERMEASE PROTEIN PSTC"/>
    <property type="match status" value="1"/>
</dbReference>
<accession>A0A3A5M9Z3</accession>
<dbReference type="Proteomes" id="UP000272015">
    <property type="component" value="Unassembled WGS sequence"/>
</dbReference>
<dbReference type="InterPro" id="IPR000515">
    <property type="entry name" value="MetI-like"/>
</dbReference>
<dbReference type="Gene3D" id="1.10.3720.10">
    <property type="entry name" value="MetI-like"/>
    <property type="match status" value="1"/>
</dbReference>
<dbReference type="Pfam" id="PF00528">
    <property type="entry name" value="BPD_transp_1"/>
    <property type="match status" value="1"/>
</dbReference>
<dbReference type="NCBIfam" id="TIGR02138">
    <property type="entry name" value="phosphate_pstC"/>
    <property type="match status" value="1"/>
</dbReference>
<keyword evidence="7 9" id="KW-1133">Transmembrane helix</keyword>
<dbReference type="GO" id="GO:0006817">
    <property type="term" value="P:phosphate ion transport"/>
    <property type="evidence" value="ECO:0007669"/>
    <property type="project" value="UniProtKB-KW"/>
</dbReference>
<keyword evidence="6 9" id="KW-0812">Transmembrane</keyword>
<dbReference type="SUPFAM" id="SSF161098">
    <property type="entry name" value="MetI-like"/>
    <property type="match status" value="1"/>
</dbReference>
<dbReference type="EMBL" id="QZVS01000093">
    <property type="protein sequence ID" value="RJT86950.1"/>
    <property type="molecule type" value="Genomic_DNA"/>
</dbReference>
<evidence type="ECO:0000256" key="10">
    <source>
        <dbReference type="RuleBase" id="RU363054"/>
    </source>
</evidence>
<sequence length="378" mass="39893">MSDRTTPPDADRPANRDETRIIPVVSGSRDLLATEILELILTDSVLDQADAPDSGVAPRRLTTRASTQDRVFEWISRGAGTLVLTIMSLVGLFLLIQGNQALSVAGFDFFTTEAWDPNSGNFGIAAVLAGTILIALTAIVLAVPLAVATALYISEYAPRAIRQVLTSIVDLMAAVPSVVYGLWGMFLLEPNILGVSQWISTYFGWIPAFAVTGFDPNDPLASPTVFTASTFIAGIVVALMVAPIATSIMREAFTQAPIGEREAALALGATKWGMIRSVVLPFGRGGMIGGTMLGLGRALGETIAVYLIISPVFAVQPHILEKGSNSISALIALRYNEASPFEISALMAAGLALFVMTLFVNFGASIIIAKSRSGASSD</sequence>
<evidence type="ECO:0000256" key="9">
    <source>
        <dbReference type="RuleBase" id="RU363032"/>
    </source>
</evidence>
<comment type="function">
    <text evidence="10">Part of the binding-protein-dependent transport system for phosphate; probably responsible for the translocation of the substrate across the membrane.</text>
</comment>
<dbReference type="InterPro" id="IPR035906">
    <property type="entry name" value="MetI-like_sf"/>
</dbReference>
<evidence type="ECO:0000256" key="2">
    <source>
        <dbReference type="ARBA" id="ARBA00007069"/>
    </source>
</evidence>
<evidence type="ECO:0000313" key="12">
    <source>
        <dbReference type="EMBL" id="RJT86950.1"/>
    </source>
</evidence>
<feature type="transmembrane region" description="Helical" evidence="9">
    <location>
        <begin position="343"/>
        <end position="369"/>
    </location>
</feature>
<name>A0A3A5M9Z3_9MICO</name>
<dbReference type="CDD" id="cd06261">
    <property type="entry name" value="TM_PBP2"/>
    <property type="match status" value="1"/>
</dbReference>
<evidence type="ECO:0000313" key="13">
    <source>
        <dbReference type="Proteomes" id="UP000272015"/>
    </source>
</evidence>
<evidence type="ECO:0000256" key="8">
    <source>
        <dbReference type="ARBA" id="ARBA00023136"/>
    </source>
</evidence>
<keyword evidence="13" id="KW-1185">Reference proteome</keyword>
<comment type="caution">
    <text evidence="12">The sequence shown here is derived from an EMBL/GenBank/DDBJ whole genome shotgun (WGS) entry which is preliminary data.</text>
</comment>
<dbReference type="PROSITE" id="PS50928">
    <property type="entry name" value="ABC_TM1"/>
    <property type="match status" value="1"/>
</dbReference>
<dbReference type="OrthoDB" id="9785113at2"/>
<keyword evidence="4 10" id="KW-1003">Cell membrane</keyword>
<keyword evidence="5 10" id="KW-0592">Phosphate transport</keyword>
<feature type="domain" description="ABC transmembrane type-1" evidence="11">
    <location>
        <begin position="128"/>
        <end position="364"/>
    </location>
</feature>
<reference evidence="12 13" key="1">
    <citation type="submission" date="2018-09" db="EMBL/GenBank/DDBJ databases">
        <title>Novel species of Cryobacterium.</title>
        <authorList>
            <person name="Liu Q."/>
            <person name="Xin Y.-H."/>
        </authorList>
    </citation>
    <scope>NUCLEOTIDE SEQUENCE [LARGE SCALE GENOMIC DNA]</scope>
    <source>
        <strain evidence="12 13">Hh39</strain>
    </source>
</reference>
<evidence type="ECO:0000256" key="3">
    <source>
        <dbReference type="ARBA" id="ARBA00022448"/>
    </source>
</evidence>
<feature type="transmembrane region" description="Helical" evidence="9">
    <location>
        <begin position="74"/>
        <end position="96"/>
    </location>
</feature>
<gene>
    <name evidence="12" type="primary">pstC</name>
    <name evidence="12" type="ORF">D6T64_17385</name>
</gene>
<evidence type="ECO:0000259" key="11">
    <source>
        <dbReference type="PROSITE" id="PS50928"/>
    </source>
</evidence>
<feature type="transmembrane region" description="Helical" evidence="9">
    <location>
        <begin position="164"/>
        <end position="183"/>
    </location>
</feature>
<dbReference type="AlphaFoldDB" id="A0A3A5M9Z3"/>
<dbReference type="PANTHER" id="PTHR30425">
    <property type="entry name" value="PHOSPHATE TRANSPORT SYSTEM PERMEASE PROTEIN PST"/>
    <property type="match status" value="1"/>
</dbReference>
<dbReference type="InterPro" id="IPR051124">
    <property type="entry name" value="Phosphate_Transport_Permease"/>
</dbReference>
<comment type="similarity">
    <text evidence="2 10">Belongs to the binding-protein-dependent transport system permease family. CysTW subfamily.</text>
</comment>
<evidence type="ECO:0000256" key="1">
    <source>
        <dbReference type="ARBA" id="ARBA00004651"/>
    </source>
</evidence>
<evidence type="ECO:0000256" key="4">
    <source>
        <dbReference type="ARBA" id="ARBA00022475"/>
    </source>
</evidence>
<proteinExistence type="inferred from homology"/>
<dbReference type="InterPro" id="IPR011864">
    <property type="entry name" value="Phosphate_PstC"/>
</dbReference>
<dbReference type="RefSeq" id="WP_119975986.1">
    <property type="nucleotide sequence ID" value="NZ_JBHSQA010000005.1"/>
</dbReference>
<evidence type="ECO:0000256" key="5">
    <source>
        <dbReference type="ARBA" id="ARBA00022592"/>
    </source>
</evidence>
<feature type="transmembrane region" description="Helical" evidence="9">
    <location>
        <begin position="122"/>
        <end position="152"/>
    </location>
</feature>
<comment type="subcellular location">
    <subcellularLocation>
        <location evidence="1 9">Cell membrane</location>
        <topology evidence="1 9">Multi-pass membrane protein</topology>
    </subcellularLocation>
</comment>
<evidence type="ECO:0000256" key="7">
    <source>
        <dbReference type="ARBA" id="ARBA00022989"/>
    </source>
</evidence>
<keyword evidence="8 9" id="KW-0472">Membrane</keyword>
<dbReference type="GO" id="GO:0005315">
    <property type="term" value="F:phosphate transmembrane transporter activity"/>
    <property type="evidence" value="ECO:0007669"/>
    <property type="project" value="InterPro"/>
</dbReference>
<protein>
    <recommendedName>
        <fullName evidence="10">Phosphate transport system permease protein</fullName>
    </recommendedName>
</protein>
<feature type="transmembrane region" description="Helical" evidence="9">
    <location>
        <begin position="226"/>
        <end position="245"/>
    </location>
</feature>
<comment type="caution">
    <text evidence="10">Lacks conserved residue(s) required for the propagation of feature annotation.</text>
</comment>
<keyword evidence="3 9" id="KW-0813">Transport</keyword>
<evidence type="ECO:0000256" key="6">
    <source>
        <dbReference type="ARBA" id="ARBA00022692"/>
    </source>
</evidence>
<organism evidence="12 13">
    <name type="scientific">Cryobacterium melibiosiphilum</name>
    <dbReference type="NCBI Taxonomy" id="995039"/>
    <lineage>
        <taxon>Bacteria</taxon>
        <taxon>Bacillati</taxon>
        <taxon>Actinomycetota</taxon>
        <taxon>Actinomycetes</taxon>
        <taxon>Micrococcales</taxon>
        <taxon>Microbacteriaceae</taxon>
        <taxon>Cryobacterium</taxon>
    </lineage>
</organism>
<dbReference type="GO" id="GO:0005886">
    <property type="term" value="C:plasma membrane"/>
    <property type="evidence" value="ECO:0007669"/>
    <property type="project" value="UniProtKB-SubCell"/>
</dbReference>